<gene>
    <name evidence="1" type="ORF">SNEC2469_LOCUS32592</name>
</gene>
<evidence type="ECO:0008006" key="3">
    <source>
        <dbReference type="Google" id="ProtNLM"/>
    </source>
</evidence>
<feature type="non-terminal residue" evidence="1">
    <location>
        <position position="201"/>
    </location>
</feature>
<dbReference type="OrthoDB" id="422187at2759"/>
<evidence type="ECO:0000313" key="2">
    <source>
        <dbReference type="Proteomes" id="UP000601435"/>
    </source>
</evidence>
<protein>
    <recommendedName>
        <fullName evidence="3">Cytidyltransferase-like domain-containing protein</fullName>
    </recommendedName>
</protein>
<dbReference type="SUPFAM" id="SSF52374">
    <property type="entry name" value="Nucleotidylyl transferase"/>
    <property type="match status" value="1"/>
</dbReference>
<proteinExistence type="predicted"/>
<sequence>MASPAETGSTAATDDEPHEAILLNHGAFNPVRRQHIDMMVQSRKRVEQAGYKVVGGILALKSTEFIRRKKETAAILNDHRLAALHAACKSADGPQGWLKPDAKGVYHSSPGQMIQTIKGKHPGVTVFNVVGADSVVKLCKNGSKFLQPMVVVGRAGFNNKVVQETAENSEAAGIPAYYVEELVGLARSTDALRALEEAQER</sequence>
<evidence type="ECO:0000313" key="1">
    <source>
        <dbReference type="EMBL" id="CAE7933560.1"/>
    </source>
</evidence>
<organism evidence="1 2">
    <name type="scientific">Symbiodinium necroappetens</name>
    <dbReference type="NCBI Taxonomy" id="1628268"/>
    <lineage>
        <taxon>Eukaryota</taxon>
        <taxon>Sar</taxon>
        <taxon>Alveolata</taxon>
        <taxon>Dinophyceae</taxon>
        <taxon>Suessiales</taxon>
        <taxon>Symbiodiniaceae</taxon>
        <taxon>Symbiodinium</taxon>
    </lineage>
</organism>
<dbReference type="AlphaFoldDB" id="A0A813C1L9"/>
<comment type="caution">
    <text evidence="1">The sequence shown here is derived from an EMBL/GenBank/DDBJ whole genome shotgun (WGS) entry which is preliminary data.</text>
</comment>
<keyword evidence="2" id="KW-1185">Reference proteome</keyword>
<dbReference type="Gene3D" id="3.40.50.620">
    <property type="entry name" value="HUPs"/>
    <property type="match status" value="1"/>
</dbReference>
<dbReference type="EMBL" id="CAJNJA010082875">
    <property type="protein sequence ID" value="CAE7933560.1"/>
    <property type="molecule type" value="Genomic_DNA"/>
</dbReference>
<reference evidence="1" key="1">
    <citation type="submission" date="2021-02" db="EMBL/GenBank/DDBJ databases">
        <authorList>
            <person name="Dougan E. K."/>
            <person name="Rhodes N."/>
            <person name="Thang M."/>
            <person name="Chan C."/>
        </authorList>
    </citation>
    <scope>NUCLEOTIDE SEQUENCE</scope>
</reference>
<dbReference type="InterPro" id="IPR014729">
    <property type="entry name" value="Rossmann-like_a/b/a_fold"/>
</dbReference>
<name>A0A813C1L9_9DINO</name>
<accession>A0A813C1L9</accession>
<dbReference type="Proteomes" id="UP000601435">
    <property type="component" value="Unassembled WGS sequence"/>
</dbReference>